<protein>
    <submittedName>
        <fullName evidence="1">Uncharacterized protein</fullName>
    </submittedName>
</protein>
<evidence type="ECO:0000313" key="2">
    <source>
        <dbReference type="Proteomes" id="UP000664628"/>
    </source>
</evidence>
<dbReference type="RefSeq" id="WP_207327242.1">
    <property type="nucleotide sequence ID" value="NZ_JAFMYW010000001.1"/>
</dbReference>
<sequence length="97" mass="11392">METPHPIDVQKLIDKLYHIVHQLNGKINDAKQTAAYASTLGIDLEREAEHELFVYEERLAYTLMMIDTVDWVRGRKAHHISYVRELMTEHYKVIGNE</sequence>
<gene>
    <name evidence="1" type="ORF">J2I46_01945</name>
</gene>
<accession>A0ABS3JD08</accession>
<organism evidence="1 2">
    <name type="scientific">Fibrella forsythiae</name>
    <dbReference type="NCBI Taxonomy" id="2817061"/>
    <lineage>
        <taxon>Bacteria</taxon>
        <taxon>Pseudomonadati</taxon>
        <taxon>Bacteroidota</taxon>
        <taxon>Cytophagia</taxon>
        <taxon>Cytophagales</taxon>
        <taxon>Spirosomataceae</taxon>
        <taxon>Fibrella</taxon>
    </lineage>
</organism>
<evidence type="ECO:0000313" key="1">
    <source>
        <dbReference type="EMBL" id="MBO0947326.1"/>
    </source>
</evidence>
<dbReference type="EMBL" id="JAFMYW010000001">
    <property type="protein sequence ID" value="MBO0947326.1"/>
    <property type="molecule type" value="Genomic_DNA"/>
</dbReference>
<reference evidence="1 2" key="1">
    <citation type="submission" date="2021-03" db="EMBL/GenBank/DDBJ databases">
        <title>Fibrella sp. HMF5405 genome sequencing and assembly.</title>
        <authorList>
            <person name="Kang H."/>
            <person name="Kim H."/>
            <person name="Bae S."/>
            <person name="Joh K."/>
        </authorList>
    </citation>
    <scope>NUCLEOTIDE SEQUENCE [LARGE SCALE GENOMIC DNA]</scope>
    <source>
        <strain evidence="1 2">HMF5405</strain>
    </source>
</reference>
<keyword evidence="2" id="KW-1185">Reference proteome</keyword>
<dbReference type="Proteomes" id="UP000664628">
    <property type="component" value="Unassembled WGS sequence"/>
</dbReference>
<comment type="caution">
    <text evidence="1">The sequence shown here is derived from an EMBL/GenBank/DDBJ whole genome shotgun (WGS) entry which is preliminary data.</text>
</comment>
<proteinExistence type="predicted"/>
<name>A0ABS3JD08_9BACT</name>